<dbReference type="InterPro" id="IPR051181">
    <property type="entry name" value="CAF1_poly(A)_ribonucleases"/>
</dbReference>
<dbReference type="GO" id="GO:1990431">
    <property type="term" value="P:priRNA 3'-end processing"/>
    <property type="evidence" value="ECO:0007669"/>
    <property type="project" value="TreeGrafter"/>
</dbReference>
<dbReference type="Gene3D" id="3.30.420.10">
    <property type="entry name" value="Ribonuclease H-like superfamily/Ribonuclease H"/>
    <property type="match status" value="1"/>
</dbReference>
<dbReference type="InterPro" id="IPR036397">
    <property type="entry name" value="RNaseH_sf"/>
</dbReference>
<dbReference type="Proteomes" id="UP000494165">
    <property type="component" value="Unassembled WGS sequence"/>
</dbReference>
<dbReference type="AlphaFoldDB" id="A0A8S1E1N1"/>
<dbReference type="OrthoDB" id="1432093at2759"/>
<gene>
    <name evidence="4" type="ORF">CLODIP_2_CD03015</name>
</gene>
<sequence length="563" mass="63073">MEVTSANFKSVLPQVRDAIEDSAFISFDTEFTGLNIKDAPSVGPYDTAAEAYEKLKQCASFSIIQFGLCTFHEGSDGRLTHRAYNFYTIPTHETFLCQTESLKFLVNHGMDLNKVFKEGITSLKNEDRAAKLAGLEEKLKGVRERVVKQTIQNLQANDGQKEVLAAAKNKIKDFLACEEEEELPLGNLNSFQRLLLYQMVQSDFDEKGGHSEKIRREEDQIKSDIEELQGDCGMSAILSAIKNSGKIVVGHNMLLDVIHTLHQFTDNLPDDFNQFKKQVLSAFPRLIDTKTLATQTQIAEKLESSALEPMVKCLQQHPFNLTDADPVNGCAGYTVNGNLAHEAGYDAYLTGLCFVTMLKYLDAGNADFKVKTASPVVLQPHMNKIPYMFYGDPPGYFDLEKDEPAVNRDHVFHMLVPTHWNSGDVSKLYSPYGGAKISWINNRECYLQLHPRTSLCRHLPATSKRQKMKTREDEVILTEPSTNKPARSKRVTKKETLHQEQQAHLKVLHGVMIVPAVKSPCKMAENDNSFKLAKLLQCPNCSKLKNTTQSGLPLSLASKVDLP</sequence>
<feature type="domain" description="Poly(A)-specific ribonuclease RNA-binding" evidence="3">
    <location>
        <begin position="403"/>
        <end position="466"/>
    </location>
</feature>
<dbReference type="InterPro" id="IPR012677">
    <property type="entry name" value="Nucleotide-bd_a/b_plait_sf"/>
</dbReference>
<keyword evidence="2" id="KW-0175">Coiled coil</keyword>
<comment type="caution">
    <text evidence="4">The sequence shown here is derived from an EMBL/GenBank/DDBJ whole genome shotgun (WGS) entry which is preliminary data.</text>
</comment>
<dbReference type="Pfam" id="PF08675">
    <property type="entry name" value="RNA_bind"/>
    <property type="match status" value="1"/>
</dbReference>
<dbReference type="Gene3D" id="3.30.70.330">
    <property type="match status" value="1"/>
</dbReference>
<dbReference type="GO" id="GO:0000289">
    <property type="term" value="P:nuclear-transcribed mRNA poly(A) tail shortening"/>
    <property type="evidence" value="ECO:0007669"/>
    <property type="project" value="TreeGrafter"/>
</dbReference>
<organism evidence="4 5">
    <name type="scientific">Cloeon dipterum</name>
    <dbReference type="NCBI Taxonomy" id="197152"/>
    <lineage>
        <taxon>Eukaryota</taxon>
        <taxon>Metazoa</taxon>
        <taxon>Ecdysozoa</taxon>
        <taxon>Arthropoda</taxon>
        <taxon>Hexapoda</taxon>
        <taxon>Insecta</taxon>
        <taxon>Pterygota</taxon>
        <taxon>Palaeoptera</taxon>
        <taxon>Ephemeroptera</taxon>
        <taxon>Pisciforma</taxon>
        <taxon>Baetidae</taxon>
        <taxon>Cloeon</taxon>
    </lineage>
</organism>
<dbReference type="GO" id="GO:0003723">
    <property type="term" value="F:RNA binding"/>
    <property type="evidence" value="ECO:0007669"/>
    <property type="project" value="InterPro"/>
</dbReference>
<dbReference type="SUPFAM" id="SSF53098">
    <property type="entry name" value="Ribonuclease H-like"/>
    <property type="match status" value="1"/>
</dbReference>
<dbReference type="GO" id="GO:0005634">
    <property type="term" value="C:nucleus"/>
    <property type="evidence" value="ECO:0007669"/>
    <property type="project" value="InterPro"/>
</dbReference>
<dbReference type="InterPro" id="IPR014789">
    <property type="entry name" value="PolyA-riboNase_RNA-binding"/>
</dbReference>
<dbReference type="SUPFAM" id="SSF82708">
    <property type="entry name" value="R3H domain"/>
    <property type="match status" value="1"/>
</dbReference>
<dbReference type="GO" id="GO:0046872">
    <property type="term" value="F:metal ion binding"/>
    <property type="evidence" value="ECO:0007669"/>
    <property type="project" value="InterPro"/>
</dbReference>
<reference evidence="4 5" key="1">
    <citation type="submission" date="2020-04" db="EMBL/GenBank/DDBJ databases">
        <authorList>
            <person name="Alioto T."/>
            <person name="Alioto T."/>
            <person name="Gomez Garrido J."/>
        </authorList>
    </citation>
    <scope>NUCLEOTIDE SEQUENCE [LARGE SCALE GENOMIC DNA]</scope>
</reference>
<dbReference type="GO" id="GO:0004535">
    <property type="term" value="F:poly(A)-specific ribonuclease activity"/>
    <property type="evidence" value="ECO:0007669"/>
    <property type="project" value="InterPro"/>
</dbReference>
<dbReference type="Gene3D" id="3.30.1370.50">
    <property type="entry name" value="R3H-like domain"/>
    <property type="match status" value="1"/>
</dbReference>
<comment type="similarity">
    <text evidence="1">Belongs to the CAF1 family.</text>
</comment>
<dbReference type="EMBL" id="CADEPI010000568">
    <property type="protein sequence ID" value="CAB3387379.1"/>
    <property type="molecule type" value="Genomic_DNA"/>
</dbReference>
<feature type="coiled-coil region" evidence="2">
    <location>
        <begin position="125"/>
        <end position="152"/>
    </location>
</feature>
<proteinExistence type="inferred from homology"/>
<dbReference type="InterPro" id="IPR012337">
    <property type="entry name" value="RNaseH-like_sf"/>
</dbReference>
<keyword evidence="5" id="KW-1185">Reference proteome</keyword>
<dbReference type="PANTHER" id="PTHR15092:SF44">
    <property type="entry name" value="POLY(A)-SPECIFIC RIBONUCLEASE PARN"/>
    <property type="match status" value="1"/>
</dbReference>
<protein>
    <recommendedName>
        <fullName evidence="3">Poly(A)-specific ribonuclease RNA-binding domain-containing protein</fullName>
    </recommendedName>
</protein>
<evidence type="ECO:0000256" key="2">
    <source>
        <dbReference type="SAM" id="Coils"/>
    </source>
</evidence>
<dbReference type="GO" id="GO:1990432">
    <property type="term" value="P:siRNA 3'-end processing"/>
    <property type="evidence" value="ECO:0007669"/>
    <property type="project" value="TreeGrafter"/>
</dbReference>
<dbReference type="InterPro" id="IPR006941">
    <property type="entry name" value="RNase_CAF1"/>
</dbReference>
<accession>A0A8S1E1N1</accession>
<evidence type="ECO:0000313" key="5">
    <source>
        <dbReference type="Proteomes" id="UP000494165"/>
    </source>
</evidence>
<dbReference type="PANTHER" id="PTHR15092">
    <property type="entry name" value="POLY A -SPECIFIC RIBONUCLEASE/TARGET OF EGR1, MEMBER 1"/>
    <property type="match status" value="1"/>
</dbReference>
<dbReference type="Pfam" id="PF04857">
    <property type="entry name" value="CAF1"/>
    <property type="match status" value="1"/>
</dbReference>
<dbReference type="InterPro" id="IPR036867">
    <property type="entry name" value="R3H_dom_sf"/>
</dbReference>
<dbReference type="GO" id="GO:0005737">
    <property type="term" value="C:cytoplasm"/>
    <property type="evidence" value="ECO:0007669"/>
    <property type="project" value="InterPro"/>
</dbReference>
<name>A0A8S1E1N1_9INSE</name>
<evidence type="ECO:0000313" key="4">
    <source>
        <dbReference type="EMBL" id="CAB3387379.1"/>
    </source>
</evidence>
<evidence type="ECO:0000259" key="3">
    <source>
        <dbReference type="Pfam" id="PF08675"/>
    </source>
</evidence>
<evidence type="ECO:0000256" key="1">
    <source>
        <dbReference type="ARBA" id="ARBA00008372"/>
    </source>
</evidence>